<sequence length="1251" mass="144899">MDKTAIKKFAIWARNKLIADSIYRARLLGITDKGIQAPLPQSTKDAQFFDIGLKEPSAITGDAITQRKNLVAVIQENAKESTYPEAFSHIMEETAYTWFNRLIAIRFMEVNDYLSARVLSSKTPEKIEPDLVTSPFDSDLTFSEDESRQIVDWKMNNQTDDLFRMLFLKECNALNEPLPMLFEKIADYTELLLTLSISDRDGVVWHLVHDIPEDDFRDQVQIIGWLYQYYNTEPKDKVFARKSSEKIKKEDIPAATQLFTPDWIVRYMVENSLGRLWIEGHPNEALKEQWKYYLDEAEQEESVQKQLNQIYAEHSKLNLEGLTCLDPCCGSGHILAYMFDVLMQIYRSRGYRDRDAAISIVEHNLYGLDIDERAAQLAYFAVMMKARQYDQRFLSRGIQPHVYAIEESNGLSTWKAFSGSDFGQLTLDQTYIAQADELIDLFHDAKEYGSILKVEPTDYDNLQDYLEEIRQKGSENILFAAWSAEMADKMPKLIRQAKLLSRKYDVVVTNPPYMGSSGMNAKLSKYVKDNYPDSKSDLFAVFIEQCGAMIKPNGYQAMITQHAWMFLSSYEKLREKILQKMIVNMAHLGPRAFEEIGGEVVQTTSFVLRNEFSNGYQGEYCRLIEPTTQQGKEAMFLSAQNRYVSQQENFAKIPGEPVAYWVSDNFLKTFDNPLLNEYADCNNGFTTGNNELFLRLWFEVIISKINFKCPSLYDASISHKKWFTYNKGGQYRKWFGNNEYVLNWGKNGSELKGYGHLVPRSIRYMFKESISWSKVSSGICSFRYKEIGTMFDVAGLSMFPKENIKILGYLLGLCNSKLSKYFLEVLSPTLNYETGHISRIPIIFDKIVEKKINNIVDENISLSKSDWDSFETSWDFQTHPLLASSALDMAGLITAKQPTLAERYEQFKAICEDRFDILQDNEEELNRIFIDIYGLQSELNPEVADYDITVHRIFDSKKDIPQSMYKKETDEKGKTKSKVSPYVLTKEDVMKSLLSYAVGCLFGRYSLDTPGLAYAGGEWDAGKYQTFIPDNDNVVPITDEEYFDDDLSSFICAWLKKAFGRENFEANLEFLTDALGTRGTTSREKLRNYFLKNFYKDHCKTYQKRPIYWLFDSGKENGFKALVYLHRYDENTIGRVRADYLHRMERIYSNEVNRMQDVIDHSHSAHEVSVAEKRLEKMKKQIKECQDYDAKLGHLALDQIHLDLDDGVRINYRKVQTGRDGKFYEVLADSKAIMAKDALWHEYLTEWHHEQ</sequence>
<name>A0ABV1CXL5_9FIRM</name>
<evidence type="ECO:0000256" key="2">
    <source>
        <dbReference type="ARBA" id="ARBA00022603"/>
    </source>
</evidence>
<evidence type="ECO:0000256" key="3">
    <source>
        <dbReference type="ARBA" id="ARBA00022679"/>
    </source>
</evidence>
<dbReference type="PROSITE" id="PS00092">
    <property type="entry name" value="N6_MTASE"/>
    <property type="match status" value="1"/>
</dbReference>
<keyword evidence="8" id="KW-1185">Reference proteome</keyword>
<dbReference type="PANTHER" id="PTHR33841">
    <property type="entry name" value="DNA METHYLTRANSFERASE YEEA-RELATED"/>
    <property type="match status" value="1"/>
</dbReference>
<dbReference type="Pfam" id="PF07669">
    <property type="entry name" value="Eco57I"/>
    <property type="match status" value="1"/>
</dbReference>
<evidence type="ECO:0000259" key="6">
    <source>
        <dbReference type="Pfam" id="PF07669"/>
    </source>
</evidence>
<dbReference type="RefSeq" id="WP_349173831.1">
    <property type="nucleotide sequence ID" value="NZ_JBBMEU010000059.1"/>
</dbReference>
<proteinExistence type="predicted"/>
<accession>A0ABV1CXL5</accession>
<evidence type="ECO:0000313" key="7">
    <source>
        <dbReference type="EMBL" id="MEQ2422882.1"/>
    </source>
</evidence>
<evidence type="ECO:0000256" key="1">
    <source>
        <dbReference type="ARBA" id="ARBA00011900"/>
    </source>
</evidence>
<dbReference type="EMBL" id="JBBMEU010000059">
    <property type="protein sequence ID" value="MEQ2422882.1"/>
    <property type="molecule type" value="Genomic_DNA"/>
</dbReference>
<evidence type="ECO:0000256" key="4">
    <source>
        <dbReference type="ARBA" id="ARBA00022691"/>
    </source>
</evidence>
<comment type="caution">
    <text evidence="7">The sequence shown here is derived from an EMBL/GenBank/DDBJ whole genome shotgun (WGS) entry which is preliminary data.</text>
</comment>
<comment type="catalytic activity">
    <reaction evidence="5">
        <text>a 2'-deoxyadenosine in DNA + S-adenosyl-L-methionine = an N(6)-methyl-2'-deoxyadenosine in DNA + S-adenosyl-L-homocysteine + H(+)</text>
        <dbReference type="Rhea" id="RHEA:15197"/>
        <dbReference type="Rhea" id="RHEA-COMP:12418"/>
        <dbReference type="Rhea" id="RHEA-COMP:12419"/>
        <dbReference type="ChEBI" id="CHEBI:15378"/>
        <dbReference type="ChEBI" id="CHEBI:57856"/>
        <dbReference type="ChEBI" id="CHEBI:59789"/>
        <dbReference type="ChEBI" id="CHEBI:90615"/>
        <dbReference type="ChEBI" id="CHEBI:90616"/>
        <dbReference type="EC" id="2.1.1.72"/>
    </reaction>
</comment>
<dbReference type="PRINTS" id="PR00507">
    <property type="entry name" value="N12N6MTFRASE"/>
</dbReference>
<dbReference type="PANTHER" id="PTHR33841:SF1">
    <property type="entry name" value="DNA METHYLTRANSFERASE A"/>
    <property type="match status" value="1"/>
</dbReference>
<feature type="domain" description="Type II methyltransferase M.TaqI-like" evidence="6">
    <location>
        <begin position="363"/>
        <end position="580"/>
    </location>
</feature>
<organism evidence="7 8">
    <name type="scientific">Megasphaera intestinihominis</name>
    <dbReference type="NCBI Taxonomy" id="3133159"/>
    <lineage>
        <taxon>Bacteria</taxon>
        <taxon>Bacillati</taxon>
        <taxon>Bacillota</taxon>
        <taxon>Negativicutes</taxon>
        <taxon>Veillonellales</taxon>
        <taxon>Veillonellaceae</taxon>
        <taxon>Megasphaera</taxon>
    </lineage>
</organism>
<dbReference type="InterPro" id="IPR029063">
    <property type="entry name" value="SAM-dependent_MTases_sf"/>
</dbReference>
<dbReference type="GO" id="GO:0009007">
    <property type="term" value="F:site-specific DNA-methyltransferase (adenine-specific) activity"/>
    <property type="evidence" value="ECO:0007669"/>
    <property type="project" value="UniProtKB-EC"/>
</dbReference>
<dbReference type="Proteomes" id="UP001433088">
    <property type="component" value="Unassembled WGS sequence"/>
</dbReference>
<keyword evidence="4" id="KW-0949">S-adenosyl-L-methionine</keyword>
<dbReference type="SUPFAM" id="SSF53335">
    <property type="entry name" value="S-adenosyl-L-methionine-dependent methyltransferases"/>
    <property type="match status" value="1"/>
</dbReference>
<dbReference type="Gene3D" id="3.40.50.150">
    <property type="entry name" value="Vaccinia Virus protein VP39"/>
    <property type="match status" value="1"/>
</dbReference>
<gene>
    <name evidence="7" type="primary">pglX</name>
    <name evidence="7" type="ORF">WMO23_09110</name>
</gene>
<dbReference type="NCBIfam" id="NF033452">
    <property type="entry name" value="BREX_1_MTaseX"/>
    <property type="match status" value="1"/>
</dbReference>
<dbReference type="InterPro" id="IPR050953">
    <property type="entry name" value="N4_N6_ade-DNA_methylase"/>
</dbReference>
<protein>
    <recommendedName>
        <fullName evidence="1">site-specific DNA-methyltransferase (adenine-specific)</fullName>
        <ecNumber evidence="1">2.1.1.72</ecNumber>
    </recommendedName>
</protein>
<reference evidence="7 8" key="1">
    <citation type="submission" date="2024-03" db="EMBL/GenBank/DDBJ databases">
        <title>Human intestinal bacterial collection.</title>
        <authorList>
            <person name="Pauvert C."/>
            <person name="Hitch T.C.A."/>
            <person name="Clavel T."/>
        </authorList>
    </citation>
    <scope>NUCLEOTIDE SEQUENCE [LARGE SCALE GENOMIC DNA]</scope>
    <source>
        <strain evidence="7 8">CLA-AA-H81</strain>
    </source>
</reference>
<dbReference type="InterPro" id="IPR047939">
    <property type="entry name" value="BREX_1_PglX"/>
</dbReference>
<keyword evidence="3 7" id="KW-0808">Transferase</keyword>
<keyword evidence="2 7" id="KW-0489">Methyltransferase</keyword>
<dbReference type="GO" id="GO:0032259">
    <property type="term" value="P:methylation"/>
    <property type="evidence" value="ECO:0007669"/>
    <property type="project" value="UniProtKB-KW"/>
</dbReference>
<dbReference type="InterPro" id="IPR002052">
    <property type="entry name" value="DNA_methylase_N6_adenine_CS"/>
</dbReference>
<dbReference type="InterPro" id="IPR011639">
    <property type="entry name" value="MethylTrfase_TaqI-like_dom"/>
</dbReference>
<evidence type="ECO:0000256" key="5">
    <source>
        <dbReference type="ARBA" id="ARBA00047942"/>
    </source>
</evidence>
<evidence type="ECO:0000313" key="8">
    <source>
        <dbReference type="Proteomes" id="UP001433088"/>
    </source>
</evidence>
<dbReference type="EC" id="2.1.1.72" evidence="1"/>